<dbReference type="EMBL" id="SNRW01001534">
    <property type="protein sequence ID" value="KAA6396035.1"/>
    <property type="molecule type" value="Genomic_DNA"/>
</dbReference>
<feature type="compositionally biased region" description="Basic and acidic residues" evidence="1">
    <location>
        <begin position="240"/>
        <end position="251"/>
    </location>
</feature>
<evidence type="ECO:0000313" key="2">
    <source>
        <dbReference type="EMBL" id="KAA6396035.1"/>
    </source>
</evidence>
<feature type="compositionally biased region" description="Polar residues" evidence="1">
    <location>
        <begin position="260"/>
        <end position="282"/>
    </location>
</feature>
<sequence length="366" mass="42163">MRLTSFYESQIQRNITEQNNNTIHIDTSWDFGSGTGEQLDKFQEDFMNKSKYLEIRPLDKNNKKLKYRKHYRSWKMQRNNQAQAQWYYNNQVLDSLLGPLFSQTNHPRQPRKATKQSHTKLRSRQPTNRKQWIARLTQTNPWSQTTPYQNQNQSSILNVDIKGIITNLFSIPKVIQHQQIAGEAALGSHAPRESFSINGNVRRVTSSTDCKASGQVGVAGTKLINIQKTPSTQLQGNPIRESKNQSEDQQRRQPGASPWTVPTNENSKQNKGGDSYTGNFSYDPNGRNISTLTKHRNGMEISSLSVYMKICKESGIHTKRVFLSIQKRGQREEIVREIEDLSVLGLKRRRNSIHIEVEGRIKRKLN</sequence>
<protein>
    <submittedName>
        <fullName evidence="2">Uncharacterized protein</fullName>
    </submittedName>
</protein>
<evidence type="ECO:0000256" key="1">
    <source>
        <dbReference type="SAM" id="MobiDB-lite"/>
    </source>
</evidence>
<feature type="compositionally biased region" description="Polar residues" evidence="1">
    <location>
        <begin position="224"/>
        <end position="236"/>
    </location>
</feature>
<feature type="region of interest" description="Disordered" evidence="1">
    <location>
        <begin position="223"/>
        <end position="282"/>
    </location>
</feature>
<name>A0A5J4WNP3_9EUKA</name>
<comment type="caution">
    <text evidence="2">The sequence shown here is derived from an EMBL/GenBank/DDBJ whole genome shotgun (WGS) entry which is preliminary data.</text>
</comment>
<accession>A0A5J4WNP3</accession>
<dbReference type="Proteomes" id="UP000324800">
    <property type="component" value="Unassembled WGS sequence"/>
</dbReference>
<dbReference type="AlphaFoldDB" id="A0A5J4WNP3"/>
<gene>
    <name evidence="2" type="ORF">EZS28_008437</name>
</gene>
<proteinExistence type="predicted"/>
<feature type="compositionally biased region" description="Basic residues" evidence="1">
    <location>
        <begin position="108"/>
        <end position="123"/>
    </location>
</feature>
<organism evidence="2 3">
    <name type="scientific">Streblomastix strix</name>
    <dbReference type="NCBI Taxonomy" id="222440"/>
    <lineage>
        <taxon>Eukaryota</taxon>
        <taxon>Metamonada</taxon>
        <taxon>Preaxostyla</taxon>
        <taxon>Oxymonadida</taxon>
        <taxon>Streblomastigidae</taxon>
        <taxon>Streblomastix</taxon>
    </lineage>
</organism>
<reference evidence="2 3" key="1">
    <citation type="submission" date="2019-03" db="EMBL/GenBank/DDBJ databases">
        <title>Single cell metagenomics reveals metabolic interactions within the superorganism composed of flagellate Streblomastix strix and complex community of Bacteroidetes bacteria on its surface.</title>
        <authorList>
            <person name="Treitli S.C."/>
            <person name="Kolisko M."/>
            <person name="Husnik F."/>
            <person name="Keeling P."/>
            <person name="Hampl V."/>
        </authorList>
    </citation>
    <scope>NUCLEOTIDE SEQUENCE [LARGE SCALE GENOMIC DNA]</scope>
    <source>
        <strain evidence="2">ST1C</strain>
    </source>
</reference>
<evidence type="ECO:0000313" key="3">
    <source>
        <dbReference type="Proteomes" id="UP000324800"/>
    </source>
</evidence>
<feature type="region of interest" description="Disordered" evidence="1">
    <location>
        <begin position="102"/>
        <end position="128"/>
    </location>
</feature>